<gene>
    <name evidence="12" type="primary">pol</name>
    <name evidence="12" type="ORF">AWC38_SpisGene6254</name>
</gene>
<dbReference type="InterPro" id="IPR043502">
    <property type="entry name" value="DNA/RNA_pol_sf"/>
</dbReference>
<keyword evidence="13" id="KW-1185">Reference proteome</keyword>
<keyword evidence="4" id="KW-0540">Nuclease</keyword>
<dbReference type="SUPFAM" id="SSF56219">
    <property type="entry name" value="DNase I-like"/>
    <property type="match status" value="1"/>
</dbReference>
<dbReference type="Gene3D" id="3.10.20.370">
    <property type="match status" value="1"/>
</dbReference>
<dbReference type="Proteomes" id="UP000225706">
    <property type="component" value="Unassembled WGS sequence"/>
</dbReference>
<dbReference type="InterPro" id="IPR021109">
    <property type="entry name" value="Peptidase_aspartic_dom_sf"/>
</dbReference>
<dbReference type="Gene3D" id="2.40.70.10">
    <property type="entry name" value="Acid Proteases"/>
    <property type="match status" value="1"/>
</dbReference>
<evidence type="ECO:0000256" key="8">
    <source>
        <dbReference type="ARBA" id="ARBA00023268"/>
    </source>
</evidence>
<keyword evidence="3" id="KW-0548">Nucleotidyltransferase</keyword>
<protein>
    <submittedName>
        <fullName evidence="12">Retrovirus-related Pol polyprotein from transposon 17.6</fullName>
    </submittedName>
</protein>
<evidence type="ECO:0000256" key="5">
    <source>
        <dbReference type="ARBA" id="ARBA00022759"/>
    </source>
</evidence>
<dbReference type="SUPFAM" id="SSF48726">
    <property type="entry name" value="Immunoglobulin"/>
    <property type="match status" value="1"/>
</dbReference>
<dbReference type="CDD" id="cd00303">
    <property type="entry name" value="retropepsin_like"/>
    <property type="match status" value="1"/>
</dbReference>
<dbReference type="SUPFAM" id="SSF56672">
    <property type="entry name" value="DNA/RNA polymerases"/>
    <property type="match status" value="2"/>
</dbReference>
<dbReference type="CDD" id="cd01647">
    <property type="entry name" value="RT_LTR"/>
    <property type="match status" value="2"/>
</dbReference>
<evidence type="ECO:0000256" key="1">
    <source>
        <dbReference type="ARBA" id="ARBA00022670"/>
    </source>
</evidence>
<dbReference type="InterPro" id="IPR036691">
    <property type="entry name" value="Endo/exonu/phosph_ase_sf"/>
</dbReference>
<feature type="region of interest" description="Disordered" evidence="10">
    <location>
        <begin position="670"/>
        <end position="692"/>
    </location>
</feature>
<dbReference type="InterPro" id="IPR013783">
    <property type="entry name" value="Ig-like_fold"/>
</dbReference>
<dbReference type="Pfam" id="PF00078">
    <property type="entry name" value="RVT_1"/>
    <property type="match status" value="2"/>
</dbReference>
<dbReference type="FunFam" id="3.10.10.10:FF:000007">
    <property type="entry name" value="Retrovirus-related Pol polyprotein from transposon 17.6-like Protein"/>
    <property type="match status" value="1"/>
</dbReference>
<dbReference type="PANTHER" id="PTHR37984:SF5">
    <property type="entry name" value="PROTEIN NYNRIN-LIKE"/>
    <property type="match status" value="1"/>
</dbReference>
<dbReference type="Gene3D" id="3.60.10.10">
    <property type="entry name" value="Endonuclease/exonuclease/phosphatase"/>
    <property type="match status" value="1"/>
</dbReference>
<accession>A0A2B4SJC9</accession>
<dbReference type="EMBL" id="LSMT01000073">
    <property type="protein sequence ID" value="PFX28980.1"/>
    <property type="molecule type" value="Genomic_DNA"/>
</dbReference>
<dbReference type="InterPro" id="IPR036179">
    <property type="entry name" value="Ig-like_dom_sf"/>
</dbReference>
<dbReference type="PROSITE" id="PS50878">
    <property type="entry name" value="RT_POL"/>
    <property type="match status" value="1"/>
</dbReference>
<evidence type="ECO:0000256" key="7">
    <source>
        <dbReference type="ARBA" id="ARBA00022918"/>
    </source>
</evidence>
<dbReference type="Gene3D" id="2.60.40.10">
    <property type="entry name" value="Immunoglobulins"/>
    <property type="match status" value="1"/>
</dbReference>
<evidence type="ECO:0000313" key="13">
    <source>
        <dbReference type="Proteomes" id="UP000225706"/>
    </source>
</evidence>
<dbReference type="InterPro" id="IPR041588">
    <property type="entry name" value="Integrase_H2C2"/>
</dbReference>
<feature type="region of interest" description="Disordered" evidence="10">
    <location>
        <begin position="1937"/>
        <end position="1961"/>
    </location>
</feature>
<dbReference type="Gene3D" id="3.10.10.10">
    <property type="entry name" value="HIV Type 1 Reverse Transcriptase, subunit A, domain 1"/>
    <property type="match status" value="2"/>
</dbReference>
<dbReference type="Pfam" id="PF17919">
    <property type="entry name" value="RT_RNaseH_2"/>
    <property type="match status" value="1"/>
</dbReference>
<feature type="compositionally biased region" description="Basic and acidic residues" evidence="10">
    <location>
        <begin position="364"/>
        <end position="378"/>
    </location>
</feature>
<evidence type="ECO:0000256" key="4">
    <source>
        <dbReference type="ARBA" id="ARBA00022722"/>
    </source>
</evidence>
<feature type="compositionally biased region" description="Polar residues" evidence="10">
    <location>
        <begin position="408"/>
        <end position="420"/>
    </location>
</feature>
<reference evidence="13" key="1">
    <citation type="journal article" date="2017" name="bioRxiv">
        <title>Comparative analysis of the genomes of Stylophora pistillata and Acropora digitifera provides evidence for extensive differences between species of corals.</title>
        <authorList>
            <person name="Voolstra C.R."/>
            <person name="Li Y."/>
            <person name="Liew Y.J."/>
            <person name="Baumgarten S."/>
            <person name="Zoccola D."/>
            <person name="Flot J.-F."/>
            <person name="Tambutte S."/>
            <person name="Allemand D."/>
            <person name="Aranda M."/>
        </authorList>
    </citation>
    <scope>NUCLEOTIDE SEQUENCE [LARGE SCALE GENOMIC DNA]</scope>
</reference>
<evidence type="ECO:0000313" key="12">
    <source>
        <dbReference type="EMBL" id="PFX28980.1"/>
    </source>
</evidence>
<name>A0A2B4SJC9_STYPI</name>
<dbReference type="GO" id="GO:0003964">
    <property type="term" value="F:RNA-directed DNA polymerase activity"/>
    <property type="evidence" value="ECO:0007669"/>
    <property type="project" value="UniProtKB-KW"/>
</dbReference>
<organism evidence="12 13">
    <name type="scientific">Stylophora pistillata</name>
    <name type="common">Smooth cauliflower coral</name>
    <dbReference type="NCBI Taxonomy" id="50429"/>
    <lineage>
        <taxon>Eukaryota</taxon>
        <taxon>Metazoa</taxon>
        <taxon>Cnidaria</taxon>
        <taxon>Anthozoa</taxon>
        <taxon>Hexacorallia</taxon>
        <taxon>Scleractinia</taxon>
        <taxon>Astrocoeniina</taxon>
        <taxon>Pocilloporidae</taxon>
        <taxon>Stylophora</taxon>
    </lineage>
</organism>
<dbReference type="FunFam" id="3.30.70.270:FF:000020">
    <property type="entry name" value="Transposon Tf2-6 polyprotein-like Protein"/>
    <property type="match status" value="1"/>
</dbReference>
<evidence type="ECO:0000256" key="2">
    <source>
        <dbReference type="ARBA" id="ARBA00022679"/>
    </source>
</evidence>
<evidence type="ECO:0000256" key="10">
    <source>
        <dbReference type="SAM" id="MobiDB-lite"/>
    </source>
</evidence>
<comment type="caution">
    <text evidence="12">The sequence shown here is derived from an EMBL/GenBank/DDBJ whole genome shotgun (WGS) entry which is preliminary data.</text>
</comment>
<feature type="region of interest" description="Disordered" evidence="10">
    <location>
        <begin position="364"/>
        <end position="422"/>
    </location>
</feature>
<evidence type="ECO:0000259" key="11">
    <source>
        <dbReference type="PROSITE" id="PS50878"/>
    </source>
</evidence>
<keyword evidence="7" id="KW-0695">RNA-directed DNA polymerase</keyword>
<keyword evidence="5" id="KW-0255">Endonuclease</keyword>
<evidence type="ECO:0000256" key="3">
    <source>
        <dbReference type="ARBA" id="ARBA00022695"/>
    </source>
</evidence>
<dbReference type="InterPro" id="IPR041577">
    <property type="entry name" value="RT_RNaseH_2"/>
</dbReference>
<dbReference type="FunFam" id="3.10.20.370:FF:000001">
    <property type="entry name" value="Retrovirus-related Pol polyprotein from transposon 17.6-like protein"/>
    <property type="match status" value="1"/>
</dbReference>
<dbReference type="Pfam" id="PF17921">
    <property type="entry name" value="Integrase_H2C2"/>
    <property type="match status" value="1"/>
</dbReference>
<feature type="region of interest" description="Disordered" evidence="10">
    <location>
        <begin position="1494"/>
        <end position="1513"/>
    </location>
</feature>
<feature type="coiled-coil region" evidence="9">
    <location>
        <begin position="1083"/>
        <end position="1110"/>
    </location>
</feature>
<dbReference type="STRING" id="50429.A0A2B4SJC9"/>
<keyword evidence="6" id="KW-0378">Hydrolase</keyword>
<dbReference type="GO" id="GO:0004519">
    <property type="term" value="F:endonuclease activity"/>
    <property type="evidence" value="ECO:0007669"/>
    <property type="project" value="UniProtKB-KW"/>
</dbReference>
<keyword evidence="9" id="KW-0175">Coiled coil</keyword>
<evidence type="ECO:0000256" key="6">
    <source>
        <dbReference type="ARBA" id="ARBA00022801"/>
    </source>
</evidence>
<sequence>MSTPININQVLQRHDSLFNGQLVKLNGIEAKLNLKAGATRVFHKARPVPFAKKSKISEKLNLLETQGIIEKVHYSEWAAPIFAVDKPDGRVRICGDFKVTVNPELEVDKYPLPRIDEIFNNIAGGEKFSKLDLSHAYLQMEVAEKYLPLLTVNAQQGLYQYKRLVYGIASAPALWKKAMDQVLQEYKNTKAHANADGVSRLPLNCTKEDENRKHLADIFYLNQIDRLPVTAKELRNETRDNPTLTKVIQAVMSGWPAKQQLHPDLLPYFHKREELAVYDGCLLWGGRTKLNQQTASGSTGSESPQQITVKVPRERKLRGFAGDREDGVLEEWISDAKRAIAGHTEPDAIDFLFYHLEGAAKEEGTFPEGLPRKWETKSARPSPPKQRKQTAATVKREYSTAVSHAVEGNNSGSEPLSKTDSMPIHLVGGTPTVQAKLGGIDVLCVLDSGSMVSFITEDFYKRILKPTCGRVREDCQMLTLRAANGLEIPYLGYLELTIEVDGVKVPRCGVLVLKDTPATNNQRKIAPGLLGTNVLAQIPQFGALLRQQPNAESRTSGNPVSGFVPVAGTYPVLVPSNSVASVAVTGPACGPSALVEPLNVPVPGNLQVAHTLVDASKTCFLIQVANSSPRDVWLKPRTRLGTVTSAGKVTSGDQLKLEVRSNEVLLSCPPGAEFRGASSPEPGKPIRAPRERDLPAEITLMDFPGTSDERREALQIFSSYADVFASDESRLGRTQVMQHQIPTCDDIPVNQRHRRIPPNQLAEVKEHLQDLLDKGVIRPSQSNYASPVVLVRKKNGALRMCVDYRQLNAKVKRDAFPLPRIEESLDVLGGARLFSTIDLASAYNQVEVAPEDRHKTAFTTPFGLFEYNRMPFGLGGAPGTFQRIMQTIFRDELLETLIVYLDDIIVFSSDISTHLQRLEMVFQKLREHGLKIEAKKCQFFRTQVTYLGHVVSADGVATDPVKTEVVTNWPKPKTLKDLRSFLGFASYYRRFVPHFAQLAIPLHELVTKLYEGGRHGKLRGKSVECDWNRECQNAFESLKQTLTSPPVLAYPVYTQPFIVEVDASNEGLGAVLSQEQDGKVRPIACASRSLRGAERNMENYSSRKLELLALKWAVTEKFHALSRINREKPEERDVDQVESLLASTLSTTALPESLRGQLLQSTVSQQDDPSAVVNQLIVDPLQRYSTSPVPSWNVKQLARLQSVDAAIQRLIHYRAIGRKPTAREKKLETREVKQLLKQWDKIVQKKGLLYRNSSDSHGSKQLQLLLPAALCDEVLKGVHDQCGHQGAERTEQLVRERCWWPGLHGYIRKYLSECERCIVAKGPYLPVKTPMTSIIASKPLEVSEENYQESQINAPSTVDTPDVNTSIVISESQNRTPVDVTSNKNSNTQAPVMQDLKLRESRPPIYTAFPQTLLEKFDTIYQPLRRSEWTACKFAGILKPTRGIRGGIQRKLQADHRVNHILPVLSRRKEFDINYPRAKGKHDSVNHGNLLNIQNHTSSTPSRSEVNSMTTSSLGRPHFVPSIFLSNTMSLAPKIDEIAHTLNNVNADIALFTETWLSGCVPDSPINIKGYQLFRRDRVGWQHGGVCMYVKDSIQCKVLSDFHHEDHEALWADLRPIRLPRGFSNIIVGVVYQPPDANDSAMRDYLVTSLMSLEAKCSNCAIILAGDFNRSLLPMVQSAVKAFHLKPTVSFPTREPLKVPNITKSNDGFFIICAENALGKHNLTVRVHEQGLMNIPVRIGQRASLQVPLTQLENGTGIGWFYCPTKNCYPHWNKHFLAEIIFQRKARVDDPNFDSYLNGTLVIKNVPPSYDGSYFMARVHLNGTGKTYTYHLKITKGSPKLTFVSPKDIYVYVGMDLYLEAEVEGYPYPWVSLSHDQHVLQNRSNFRSSKILRKVNSNITKADGGLYIICAGNAYGNHCLIMRVHVQNIPIPTLPPSSGDVTFPRSDAPGSSKSPPPGMKA</sequence>
<dbReference type="GO" id="GO:0006508">
    <property type="term" value="P:proteolysis"/>
    <property type="evidence" value="ECO:0007669"/>
    <property type="project" value="UniProtKB-KW"/>
</dbReference>
<dbReference type="InterPro" id="IPR000477">
    <property type="entry name" value="RT_dom"/>
</dbReference>
<feature type="domain" description="Reverse transcriptase" evidence="11">
    <location>
        <begin position="772"/>
        <end position="951"/>
    </location>
</feature>
<evidence type="ECO:0000256" key="9">
    <source>
        <dbReference type="SAM" id="Coils"/>
    </source>
</evidence>
<dbReference type="Gene3D" id="1.10.340.70">
    <property type="match status" value="1"/>
</dbReference>
<dbReference type="InterPro" id="IPR043128">
    <property type="entry name" value="Rev_trsase/Diguanyl_cyclase"/>
</dbReference>
<dbReference type="FunFam" id="1.10.340.70:FF:000001">
    <property type="entry name" value="Retrovirus-related Pol polyprotein from transposon gypsy-like Protein"/>
    <property type="match status" value="1"/>
</dbReference>
<dbReference type="OrthoDB" id="5978043at2759"/>
<dbReference type="InterPro" id="IPR050951">
    <property type="entry name" value="Retrovirus_Pol_polyprotein"/>
</dbReference>
<dbReference type="SUPFAM" id="SSF50630">
    <property type="entry name" value="Acid proteases"/>
    <property type="match status" value="1"/>
</dbReference>
<keyword evidence="8" id="KW-0511">Multifunctional enzyme</keyword>
<dbReference type="PANTHER" id="PTHR37984">
    <property type="entry name" value="PROTEIN CBG26694"/>
    <property type="match status" value="1"/>
</dbReference>
<proteinExistence type="predicted"/>
<keyword evidence="1" id="KW-0645">Protease</keyword>
<dbReference type="GO" id="GO:0008233">
    <property type="term" value="F:peptidase activity"/>
    <property type="evidence" value="ECO:0007669"/>
    <property type="project" value="UniProtKB-KW"/>
</dbReference>
<keyword evidence="2" id="KW-0808">Transferase</keyword>
<dbReference type="Gene3D" id="3.30.70.270">
    <property type="match status" value="3"/>
</dbReference>